<sequence length="87" mass="9604">MIQHSPAELLPPAIRAPSAKSGPPLQLPLIPGEASQFYVKISSRPPASFLQEKVNSREDLTLLSPRPSVCLRGRFRGFNLWILIEGN</sequence>
<reference evidence="2" key="1">
    <citation type="thesis" date="2020" institute="ProQuest LLC" country="789 East Eisenhower Parkway, Ann Arbor, MI, USA">
        <title>Comparative Genomics and Chromosome Evolution.</title>
        <authorList>
            <person name="Mudd A.B."/>
        </authorList>
    </citation>
    <scope>NUCLEOTIDE SEQUENCE</scope>
    <source>
        <strain evidence="2">Female2</strain>
        <tissue evidence="2">Blood</tissue>
    </source>
</reference>
<dbReference type="EMBL" id="JAACNH010000001">
    <property type="protein sequence ID" value="KAG8455771.1"/>
    <property type="molecule type" value="Genomic_DNA"/>
</dbReference>
<feature type="region of interest" description="Disordered" evidence="1">
    <location>
        <begin position="1"/>
        <end position="26"/>
    </location>
</feature>
<evidence type="ECO:0000256" key="1">
    <source>
        <dbReference type="SAM" id="MobiDB-lite"/>
    </source>
</evidence>
<comment type="caution">
    <text evidence="2">The sequence shown here is derived from an EMBL/GenBank/DDBJ whole genome shotgun (WGS) entry which is preliminary data.</text>
</comment>
<evidence type="ECO:0000313" key="3">
    <source>
        <dbReference type="Proteomes" id="UP000812440"/>
    </source>
</evidence>
<dbReference type="AlphaFoldDB" id="A0A8T2KMK5"/>
<name>A0A8T2KMK5_9PIPI</name>
<keyword evidence="3" id="KW-1185">Reference proteome</keyword>
<protein>
    <submittedName>
        <fullName evidence="2">Uncharacterized protein</fullName>
    </submittedName>
</protein>
<organism evidence="2 3">
    <name type="scientific">Hymenochirus boettgeri</name>
    <name type="common">Congo dwarf clawed frog</name>
    <dbReference type="NCBI Taxonomy" id="247094"/>
    <lineage>
        <taxon>Eukaryota</taxon>
        <taxon>Metazoa</taxon>
        <taxon>Chordata</taxon>
        <taxon>Craniata</taxon>
        <taxon>Vertebrata</taxon>
        <taxon>Euteleostomi</taxon>
        <taxon>Amphibia</taxon>
        <taxon>Batrachia</taxon>
        <taxon>Anura</taxon>
        <taxon>Pipoidea</taxon>
        <taxon>Pipidae</taxon>
        <taxon>Pipinae</taxon>
        <taxon>Hymenochirus</taxon>
    </lineage>
</organism>
<dbReference type="Proteomes" id="UP000812440">
    <property type="component" value="Chromosome 1"/>
</dbReference>
<evidence type="ECO:0000313" key="2">
    <source>
        <dbReference type="EMBL" id="KAG8455771.1"/>
    </source>
</evidence>
<proteinExistence type="predicted"/>
<gene>
    <name evidence="2" type="ORF">GDO86_001820</name>
</gene>
<accession>A0A8T2KMK5</accession>